<organism evidence="1 2">
    <name type="scientific">Erysipelothrix piscisicarius</name>
    <dbReference type="NCBI Taxonomy" id="2485784"/>
    <lineage>
        <taxon>Bacteria</taxon>
        <taxon>Bacillati</taxon>
        <taxon>Bacillota</taxon>
        <taxon>Erysipelotrichia</taxon>
        <taxon>Erysipelotrichales</taxon>
        <taxon>Erysipelotrichaceae</taxon>
        <taxon>Erysipelothrix</taxon>
    </lineage>
</organism>
<evidence type="ECO:0000313" key="1">
    <source>
        <dbReference type="EMBL" id="AZK44771.1"/>
    </source>
</evidence>
<sequence>MLMISVVSILSPDRSRSALEYRNLAQFPTADIPTIVDGTFFDNLETYSLDQLVFRDHILKSSSKIDKYLLKSIRKNHFISKSGYLLEFEDYQEQTLNSLEASFEKPLSNLQSMKDATEHQGGRFIFIDIPQKFDYHHDLFPNYFATNTVHKLNYNHALRTRAEAEHIRSISSSNVFSENNLLEPYYKSDNHYTADASLLIYQELIATLSDTRIQARPLNHYERIDYHSPFIGNNSRTMADTSYSQGEVLYYYKPLDQSLPEYRRYENGSPSDEPVMIEDENISLYSNFMNGDKANTIIQTKRDHLPKILFIGDSFTNALEYLAIYDFNEVHSLDLRSYKGNVFEYIEKNKFDAVVFVRNTQLNLVEKE</sequence>
<dbReference type="Proteomes" id="UP000278804">
    <property type="component" value="Chromosome"/>
</dbReference>
<accession>A0A3Q8S8B2</accession>
<evidence type="ECO:0000313" key="2">
    <source>
        <dbReference type="Proteomes" id="UP000278804"/>
    </source>
</evidence>
<keyword evidence="2" id="KW-1185">Reference proteome</keyword>
<protein>
    <recommendedName>
        <fullName evidence="3">AlgX/AlgJ SGNH hydrolase-like domain-containing protein</fullName>
    </recommendedName>
</protein>
<reference evidence="1 2" key="1">
    <citation type="journal article" date="2020" name="Int. J. Syst. Evol. Microbiol.">
        <title>Description of Erysipelothrix piscisicarius sp. nov., an emergent fish pathogen, and assessment of virulence using a tiger barb (Puntigrus tetrazona) infection model.</title>
        <authorList>
            <person name="Pomaranski E.K."/>
            <person name="Griffin M.J."/>
            <person name="Camus A.C."/>
            <person name="Armwood A.R."/>
            <person name="Shelley J."/>
            <person name="Waldbieser G.C."/>
            <person name="LaFrentz B.R."/>
            <person name="Garcia J.C."/>
            <person name="Yanong R."/>
            <person name="Soto E."/>
        </authorList>
    </citation>
    <scope>NUCLEOTIDE SEQUENCE [LARGE SCALE GENOMIC DNA]</scope>
    <source>
        <strain evidence="1 2">15TAL0474</strain>
    </source>
</reference>
<evidence type="ECO:0008006" key="3">
    <source>
        <dbReference type="Google" id="ProtNLM"/>
    </source>
</evidence>
<dbReference type="KEGG" id="eri:EEI45_07930"/>
<name>A0A3Q8S8B2_9FIRM</name>
<proteinExistence type="predicted"/>
<dbReference type="AlphaFoldDB" id="A0A3Q8S8B2"/>
<gene>
    <name evidence="1" type="ORF">EEI45_07930</name>
</gene>
<dbReference type="EMBL" id="CP034234">
    <property type="protein sequence ID" value="AZK44771.1"/>
    <property type="molecule type" value="Genomic_DNA"/>
</dbReference>